<dbReference type="EMBL" id="SMLH01000005">
    <property type="protein sequence ID" value="TDE28743.1"/>
    <property type="molecule type" value="Genomic_DNA"/>
</dbReference>
<name>A0ABY2DQC9_9FLAO</name>
<reference evidence="1 2" key="1">
    <citation type="submission" date="2019-03" db="EMBL/GenBank/DDBJ databases">
        <title>Novel species of Flavobacterium.</title>
        <authorList>
            <person name="Liu Q."/>
            <person name="Xin Y.-H."/>
        </authorList>
    </citation>
    <scope>NUCLEOTIDE SEQUENCE [LARGE SCALE GENOMIC DNA]</scope>
    <source>
        <strain evidence="1 2">LB2P22</strain>
    </source>
</reference>
<organism evidence="1 2">
    <name type="scientific">Flavobacterium ranwuense</name>
    <dbReference type="NCBI Taxonomy" id="2541725"/>
    <lineage>
        <taxon>Bacteria</taxon>
        <taxon>Pseudomonadati</taxon>
        <taxon>Bacteroidota</taxon>
        <taxon>Flavobacteriia</taxon>
        <taxon>Flavobacteriales</taxon>
        <taxon>Flavobacteriaceae</taxon>
        <taxon>Flavobacterium</taxon>
    </lineage>
</organism>
<accession>A0ABY2DQC9</accession>
<gene>
    <name evidence="1" type="ORF">E0I61_10125</name>
</gene>
<sequence length="217" mass="25521">MFKPITRREIFNSSVFADNLIAEFQQSYTSDIDLSVKKEAYMLKQYYDHLKPFQPIDPPINSHCVLAYDADNKKDYIATFPLVLQRFLTDLGIQDVYLTYFNKKNLFQFEFENFRKRNLFKLYGGRKTENLGYQIKVSDLHKGIQLFFFSGVYDVPVIFLITANGEVPLSLRLCDDGNLHLNFQEMYQKRIHEAAKNAGFKMGDLEICVQYRLHHLD</sequence>
<dbReference type="RefSeq" id="WP_132071197.1">
    <property type="nucleotide sequence ID" value="NZ_SMLH01000005.1"/>
</dbReference>
<evidence type="ECO:0000313" key="2">
    <source>
        <dbReference type="Proteomes" id="UP000294685"/>
    </source>
</evidence>
<proteinExistence type="predicted"/>
<evidence type="ECO:0000313" key="1">
    <source>
        <dbReference type="EMBL" id="TDE28743.1"/>
    </source>
</evidence>
<keyword evidence="2" id="KW-1185">Reference proteome</keyword>
<protein>
    <submittedName>
        <fullName evidence="1">Uncharacterized protein</fullName>
    </submittedName>
</protein>
<comment type="caution">
    <text evidence="1">The sequence shown here is derived from an EMBL/GenBank/DDBJ whole genome shotgun (WGS) entry which is preliminary data.</text>
</comment>
<dbReference type="Proteomes" id="UP000294685">
    <property type="component" value="Unassembled WGS sequence"/>
</dbReference>